<dbReference type="AlphaFoldDB" id="A0AAU9WYH6"/>
<feature type="coiled-coil region" evidence="1">
    <location>
        <begin position="172"/>
        <end position="199"/>
    </location>
</feature>
<reference evidence="2 3" key="1">
    <citation type="submission" date="2022-05" db="EMBL/GenBank/DDBJ databases">
        <authorList>
            <consortium name="Genoscope - CEA"/>
            <person name="William W."/>
        </authorList>
    </citation>
    <scope>NUCLEOTIDE SEQUENCE [LARGE SCALE GENOMIC DNA]</scope>
</reference>
<accession>A0AAU9WYH6</accession>
<gene>
    <name evidence="2" type="ORF">PMEA_00013840</name>
</gene>
<feature type="non-terminal residue" evidence="2">
    <location>
        <position position="1"/>
    </location>
</feature>
<protein>
    <submittedName>
        <fullName evidence="2">Uncharacterized protein</fullName>
    </submittedName>
</protein>
<dbReference type="Proteomes" id="UP001159428">
    <property type="component" value="Unassembled WGS sequence"/>
</dbReference>
<keyword evidence="1" id="KW-0175">Coiled coil</keyword>
<organism evidence="2 3">
    <name type="scientific">Pocillopora meandrina</name>
    <dbReference type="NCBI Taxonomy" id="46732"/>
    <lineage>
        <taxon>Eukaryota</taxon>
        <taxon>Metazoa</taxon>
        <taxon>Cnidaria</taxon>
        <taxon>Anthozoa</taxon>
        <taxon>Hexacorallia</taxon>
        <taxon>Scleractinia</taxon>
        <taxon>Astrocoeniina</taxon>
        <taxon>Pocilloporidae</taxon>
        <taxon>Pocillopora</taxon>
    </lineage>
</organism>
<comment type="caution">
    <text evidence="2">The sequence shown here is derived from an EMBL/GenBank/DDBJ whole genome shotgun (WGS) entry which is preliminary data.</text>
</comment>
<proteinExistence type="predicted"/>
<sequence>DRSVHRVTFNSNSKSPDDVWMVSVPKLHERVVLVPGSLALIFNLTVSGHANNYHLNNVVRTLVDRLYVKFIGRLCRTQTAKINLFLTENVRASVLRQFADLSRIRHSAEDKDSTGVYLEKKLNKVYGSKYRIPIDHGILNNHGAFYPKGLLNLRVFELRLVPARNVVRGWDLTKLTNELTNVELEYEVINNQYRDMKLQFMYEHANHHKMITVKRATDSIINEGINVAKRSMRGLLFYNSHPAGARDSKKMSNPDITEVKVDVNGILNKVFSQGMKKGDMC</sequence>
<evidence type="ECO:0000256" key="1">
    <source>
        <dbReference type="SAM" id="Coils"/>
    </source>
</evidence>
<keyword evidence="3" id="KW-1185">Reference proteome</keyword>
<evidence type="ECO:0000313" key="3">
    <source>
        <dbReference type="Proteomes" id="UP001159428"/>
    </source>
</evidence>
<evidence type="ECO:0000313" key="2">
    <source>
        <dbReference type="EMBL" id="CAH3130149.1"/>
    </source>
</evidence>
<dbReference type="EMBL" id="CALNXJ010000024">
    <property type="protein sequence ID" value="CAH3130149.1"/>
    <property type="molecule type" value="Genomic_DNA"/>
</dbReference>
<name>A0AAU9WYH6_9CNID</name>